<comment type="caution">
    <text evidence="9">The sequence shown here is derived from an EMBL/GenBank/DDBJ whole genome shotgun (WGS) entry which is preliminary data.</text>
</comment>
<keyword evidence="2" id="KW-1003">Cell membrane</keyword>
<evidence type="ECO:0000256" key="5">
    <source>
        <dbReference type="ARBA" id="ARBA00023136"/>
    </source>
</evidence>
<evidence type="ECO:0000313" key="9">
    <source>
        <dbReference type="EMBL" id="NDO68500.1"/>
    </source>
</evidence>
<evidence type="ECO:0000256" key="3">
    <source>
        <dbReference type="ARBA" id="ARBA00022692"/>
    </source>
</evidence>
<protein>
    <submittedName>
        <fullName evidence="9">ABC transporter permease</fullName>
    </submittedName>
</protein>
<evidence type="ECO:0000256" key="1">
    <source>
        <dbReference type="ARBA" id="ARBA00004651"/>
    </source>
</evidence>
<dbReference type="GO" id="GO:0005886">
    <property type="term" value="C:plasma membrane"/>
    <property type="evidence" value="ECO:0007669"/>
    <property type="project" value="UniProtKB-SubCell"/>
</dbReference>
<feature type="transmembrane region" description="Helical" evidence="7">
    <location>
        <begin position="102"/>
        <end position="120"/>
    </location>
</feature>
<dbReference type="Proteomes" id="UP000474104">
    <property type="component" value="Unassembled WGS sequence"/>
</dbReference>
<dbReference type="InterPro" id="IPR003838">
    <property type="entry name" value="ABC3_permease_C"/>
</dbReference>
<evidence type="ECO:0000256" key="6">
    <source>
        <dbReference type="ARBA" id="ARBA00038076"/>
    </source>
</evidence>
<dbReference type="PANTHER" id="PTHR30572">
    <property type="entry name" value="MEMBRANE COMPONENT OF TRANSPORTER-RELATED"/>
    <property type="match status" value="1"/>
</dbReference>
<evidence type="ECO:0000256" key="2">
    <source>
        <dbReference type="ARBA" id="ARBA00022475"/>
    </source>
</evidence>
<evidence type="ECO:0000259" key="8">
    <source>
        <dbReference type="Pfam" id="PF02687"/>
    </source>
</evidence>
<dbReference type="OrthoDB" id="1694171at2"/>
<feature type="transmembrane region" description="Helical" evidence="7">
    <location>
        <begin position="190"/>
        <end position="212"/>
    </location>
</feature>
<keyword evidence="5 7" id="KW-0472">Membrane</keyword>
<dbReference type="PANTHER" id="PTHR30572:SF4">
    <property type="entry name" value="ABC TRANSPORTER PERMEASE YTRF"/>
    <property type="match status" value="1"/>
</dbReference>
<dbReference type="InterPro" id="IPR050250">
    <property type="entry name" value="Macrolide_Exporter_MacB"/>
</dbReference>
<dbReference type="Pfam" id="PF02687">
    <property type="entry name" value="FtsX"/>
    <property type="match status" value="1"/>
</dbReference>
<keyword evidence="3 7" id="KW-0812">Transmembrane</keyword>
<proteinExistence type="inferred from homology"/>
<gene>
    <name evidence="9" type="ORF">FMM80_07295</name>
</gene>
<feature type="domain" description="ABC3 transporter permease C-terminal" evidence="8">
    <location>
        <begin position="107"/>
        <end position="219"/>
    </location>
</feature>
<reference evidence="9 10" key="1">
    <citation type="submission" date="2019-07" db="EMBL/GenBank/DDBJ databases">
        <title>Draft genome sequences of 15 bacterial species constituting the stable defined intestinal microbiota of the GM15 gnotobiotic mouse model.</title>
        <authorList>
            <person name="Elie C."/>
            <person name="Mathieu A."/>
            <person name="Saliou A."/>
            <person name="Darnaud M."/>
            <person name="Leulier F."/>
            <person name="Tamellini A."/>
        </authorList>
    </citation>
    <scope>NUCLEOTIDE SEQUENCE [LARGE SCALE GENOMIC DNA]</scope>
    <source>
        <strain evidence="10">ASF 502</strain>
    </source>
</reference>
<name>A0A9X5H5X4_9FIRM</name>
<dbReference type="RefSeq" id="WP_004071390.1">
    <property type="nucleotide sequence ID" value="NZ_CASCYM010000040.1"/>
</dbReference>
<accession>A0A9X5H5X4</accession>
<sequence length="231" mass="26578">MKCSGYIDISAKHFPKMQMTVNGNYINYFIISEKGFENLGMEEKYFALSINADKQKEPVMKQKIKSFVQEYNKDTEEWNQITLYCNSDLLAAAKKYITATNLVLGTLGAILLFIGIMNYINTIFTDIQVRKHELVIMESIGMTGKQLRKLLMMEGIGYWGIVLALEATAGYMVLWMMGKRIKEQLPYFKFSYPWGCFFLLAVILLIMCAAISEYMYRKSVSGSISERLKLE</sequence>
<comment type="subcellular location">
    <subcellularLocation>
        <location evidence="1">Cell membrane</location>
        <topology evidence="1">Multi-pass membrane protein</topology>
    </subcellularLocation>
</comment>
<keyword evidence="4 7" id="KW-1133">Transmembrane helix</keyword>
<dbReference type="GO" id="GO:0022857">
    <property type="term" value="F:transmembrane transporter activity"/>
    <property type="evidence" value="ECO:0007669"/>
    <property type="project" value="TreeGrafter"/>
</dbReference>
<organism evidence="9 10">
    <name type="scientific">Schaedlerella arabinosiphila</name>
    <dbReference type="NCBI Taxonomy" id="2044587"/>
    <lineage>
        <taxon>Bacteria</taxon>
        <taxon>Bacillati</taxon>
        <taxon>Bacillota</taxon>
        <taxon>Clostridia</taxon>
        <taxon>Lachnospirales</taxon>
        <taxon>Lachnospiraceae</taxon>
        <taxon>Schaedlerella</taxon>
    </lineage>
</organism>
<comment type="similarity">
    <text evidence="6">Belongs to the ABC-4 integral membrane protein family.</text>
</comment>
<evidence type="ECO:0000256" key="7">
    <source>
        <dbReference type="SAM" id="Phobius"/>
    </source>
</evidence>
<feature type="transmembrane region" description="Helical" evidence="7">
    <location>
        <begin position="156"/>
        <end position="178"/>
    </location>
</feature>
<dbReference type="EMBL" id="VIRB01000048">
    <property type="protein sequence ID" value="NDO68500.1"/>
    <property type="molecule type" value="Genomic_DNA"/>
</dbReference>
<evidence type="ECO:0000313" key="10">
    <source>
        <dbReference type="Proteomes" id="UP000474104"/>
    </source>
</evidence>
<dbReference type="AlphaFoldDB" id="A0A9X5H5X4"/>
<evidence type="ECO:0000256" key="4">
    <source>
        <dbReference type="ARBA" id="ARBA00022989"/>
    </source>
</evidence>